<proteinExistence type="predicted"/>
<dbReference type="OrthoDB" id="9794645at2"/>
<accession>A0A1H4LL96</accession>
<keyword evidence="1" id="KW-0732">Signal</keyword>
<keyword evidence="3" id="KW-1185">Reference proteome</keyword>
<dbReference type="AlphaFoldDB" id="A0A1H4LL96"/>
<name>A0A1H4LL96_TSUTY</name>
<dbReference type="RefSeq" id="WP_068740614.1">
    <property type="nucleotide sequence ID" value="NZ_FNSA01000003.1"/>
</dbReference>
<feature type="signal peptide" evidence="1">
    <location>
        <begin position="1"/>
        <end position="27"/>
    </location>
</feature>
<sequence length="379" mass="40383">MTVLGRLVAVAVAAACIVSGGLTTATAAPRSAWLCRPDLAQDPCHSPMDTTDLANGRVVTPPVGSSRDKVDCFFVYPTVSNQIVGNATATPDPEVRSIAEFQVARFSNACRVYAPLYRQVAVPGFLAQMAGPILPPELANPVERGYDDVVRAWKEYLARDNRGRAVIFIGHSQGTLMLRKLIREHVDGNQAVRARVAGAFLIGGNVTVAPGRTTGGDFDNIPICTRTGQSRCVVAYSTDFVTPALSLFGNSDVDLLSRLWGLRHGPAYRVACVDPAVIAGDDRPQPITVPSKPYAPGVIKLAMGITTFPSAMPTSRSTWTQSAQRGTSRCSDSGGYRLLHVNVPGANGIPLVGTHVLDMNYGLDRLVAIAAAQGEDWRS</sequence>
<protein>
    <recommendedName>
        <fullName evidence="4">DUF3089 domain-containing protein</fullName>
    </recommendedName>
</protein>
<dbReference type="STRING" id="57704.SAMN04489793_0620"/>
<organism evidence="2 3">
    <name type="scientific">Tsukamurella tyrosinosolvens</name>
    <dbReference type="NCBI Taxonomy" id="57704"/>
    <lineage>
        <taxon>Bacteria</taxon>
        <taxon>Bacillati</taxon>
        <taxon>Actinomycetota</taxon>
        <taxon>Actinomycetes</taxon>
        <taxon>Mycobacteriales</taxon>
        <taxon>Tsukamurellaceae</taxon>
        <taxon>Tsukamurella</taxon>
    </lineage>
</organism>
<dbReference type="Pfam" id="PF11288">
    <property type="entry name" value="DUF3089"/>
    <property type="match status" value="1"/>
</dbReference>
<dbReference type="InterPro" id="IPR029058">
    <property type="entry name" value="AB_hydrolase_fold"/>
</dbReference>
<reference evidence="3" key="1">
    <citation type="submission" date="2016-10" db="EMBL/GenBank/DDBJ databases">
        <authorList>
            <person name="Varghese N."/>
            <person name="Submissions S."/>
        </authorList>
    </citation>
    <scope>NUCLEOTIDE SEQUENCE [LARGE SCALE GENOMIC DNA]</scope>
    <source>
        <strain evidence="3">DSM 44234</strain>
    </source>
</reference>
<gene>
    <name evidence="2" type="ORF">SAMN04489793_0620</name>
</gene>
<evidence type="ECO:0000313" key="2">
    <source>
        <dbReference type="EMBL" id="SEB71447.1"/>
    </source>
</evidence>
<dbReference type="InterPro" id="IPR021440">
    <property type="entry name" value="DUF3089"/>
</dbReference>
<dbReference type="EMBL" id="FNSA01000003">
    <property type="protein sequence ID" value="SEB71447.1"/>
    <property type="molecule type" value="Genomic_DNA"/>
</dbReference>
<evidence type="ECO:0000313" key="3">
    <source>
        <dbReference type="Proteomes" id="UP000182241"/>
    </source>
</evidence>
<evidence type="ECO:0008006" key="4">
    <source>
        <dbReference type="Google" id="ProtNLM"/>
    </source>
</evidence>
<dbReference type="SUPFAM" id="SSF53474">
    <property type="entry name" value="alpha/beta-Hydrolases"/>
    <property type="match status" value="1"/>
</dbReference>
<feature type="chain" id="PRO_5010303694" description="DUF3089 domain-containing protein" evidence="1">
    <location>
        <begin position="28"/>
        <end position="379"/>
    </location>
</feature>
<evidence type="ECO:0000256" key="1">
    <source>
        <dbReference type="SAM" id="SignalP"/>
    </source>
</evidence>
<dbReference type="Proteomes" id="UP000182241">
    <property type="component" value="Unassembled WGS sequence"/>
</dbReference>